<sequence length="73" mass="7720">MDESFTVWAASVPVAGGWQLNRGETQRISVPAGTTAAHIWPRTGCRCGRGSCSTGGCAARGTAARPTRWQNSR</sequence>
<dbReference type="STRING" id="1504633.A0A2T7CRA3"/>
<keyword evidence="2" id="KW-1185">Reference proteome</keyword>
<dbReference type="EMBL" id="CM009756">
    <property type="protein sequence ID" value="PUZ45869.1"/>
    <property type="molecule type" value="Genomic_DNA"/>
</dbReference>
<accession>A0A2T7CRA3</accession>
<protein>
    <submittedName>
        <fullName evidence="1">Uncharacterized protein</fullName>
    </submittedName>
</protein>
<reference evidence="1 2" key="1">
    <citation type="submission" date="2018-04" db="EMBL/GenBank/DDBJ databases">
        <title>WGS assembly of Panicum hallii var. hallii HAL2.</title>
        <authorList>
            <person name="Lovell J."/>
            <person name="Jenkins J."/>
            <person name="Lowry D."/>
            <person name="Mamidi S."/>
            <person name="Sreedasyam A."/>
            <person name="Weng X."/>
            <person name="Barry K."/>
            <person name="Bonette J."/>
            <person name="Campitelli B."/>
            <person name="Daum C."/>
            <person name="Gordon S."/>
            <person name="Gould B."/>
            <person name="Lipzen A."/>
            <person name="MacQueen A."/>
            <person name="Palacio-Mejia J."/>
            <person name="Plott C."/>
            <person name="Shakirov E."/>
            <person name="Shu S."/>
            <person name="Yoshinaga Y."/>
            <person name="Zane M."/>
            <person name="Rokhsar D."/>
            <person name="Grimwood J."/>
            <person name="Schmutz J."/>
            <person name="Juenger T."/>
        </authorList>
    </citation>
    <scope>NUCLEOTIDE SEQUENCE [LARGE SCALE GENOMIC DNA]</scope>
    <source>
        <strain evidence="2">cv. HAL2</strain>
    </source>
</reference>
<dbReference type="OrthoDB" id="430315at2759"/>
<evidence type="ECO:0000313" key="1">
    <source>
        <dbReference type="EMBL" id="PUZ45869.1"/>
    </source>
</evidence>
<proteinExistence type="predicted"/>
<dbReference type="SUPFAM" id="SSF49870">
    <property type="entry name" value="Osmotin, thaumatin-like protein"/>
    <property type="match status" value="1"/>
</dbReference>
<dbReference type="PROSITE" id="PS51367">
    <property type="entry name" value="THAUMATIN_2"/>
    <property type="match status" value="1"/>
</dbReference>
<dbReference type="Gramene" id="PUZ45869">
    <property type="protein sequence ID" value="PUZ45869"/>
    <property type="gene ID" value="GQ55_8G259100"/>
</dbReference>
<dbReference type="AlphaFoldDB" id="A0A2T7CRA3"/>
<organism evidence="1 2">
    <name type="scientific">Panicum hallii var. hallii</name>
    <dbReference type="NCBI Taxonomy" id="1504633"/>
    <lineage>
        <taxon>Eukaryota</taxon>
        <taxon>Viridiplantae</taxon>
        <taxon>Streptophyta</taxon>
        <taxon>Embryophyta</taxon>
        <taxon>Tracheophyta</taxon>
        <taxon>Spermatophyta</taxon>
        <taxon>Magnoliopsida</taxon>
        <taxon>Liliopsida</taxon>
        <taxon>Poales</taxon>
        <taxon>Poaceae</taxon>
        <taxon>PACMAD clade</taxon>
        <taxon>Panicoideae</taxon>
        <taxon>Panicodae</taxon>
        <taxon>Paniceae</taxon>
        <taxon>Panicinae</taxon>
        <taxon>Panicum</taxon>
        <taxon>Panicum sect. Panicum</taxon>
    </lineage>
</organism>
<dbReference type="Proteomes" id="UP000244336">
    <property type="component" value="Chromosome 8"/>
</dbReference>
<dbReference type="Pfam" id="PF00314">
    <property type="entry name" value="Thaumatin"/>
    <property type="match status" value="1"/>
</dbReference>
<dbReference type="InterPro" id="IPR001938">
    <property type="entry name" value="Thaumatin"/>
</dbReference>
<dbReference type="Gene3D" id="2.60.110.10">
    <property type="entry name" value="Thaumatin"/>
    <property type="match status" value="1"/>
</dbReference>
<gene>
    <name evidence="1" type="ORF">GQ55_8G259100</name>
</gene>
<evidence type="ECO:0000313" key="2">
    <source>
        <dbReference type="Proteomes" id="UP000244336"/>
    </source>
</evidence>
<name>A0A2T7CRA3_9POAL</name>
<dbReference type="InterPro" id="IPR037176">
    <property type="entry name" value="Osmotin/thaumatin-like_sf"/>
</dbReference>